<dbReference type="Gene3D" id="3.20.20.190">
    <property type="entry name" value="Phosphatidylinositol (PI) phosphodiesterase"/>
    <property type="match status" value="1"/>
</dbReference>
<dbReference type="PANTHER" id="PTHR10336">
    <property type="entry name" value="PHOSPHOINOSITIDE-SPECIFIC PHOSPHOLIPASE C FAMILY PROTEIN"/>
    <property type="match status" value="1"/>
</dbReference>
<comment type="caution">
    <text evidence="11">The sequence shown here is derived from an EMBL/GenBank/DDBJ whole genome shotgun (WGS) entry which is preliminary data.</text>
</comment>
<dbReference type="Pfam" id="PF00168">
    <property type="entry name" value="C2"/>
    <property type="match status" value="1"/>
</dbReference>
<comment type="catalytic activity">
    <reaction evidence="1 7">
        <text>a 1,2-diacyl-sn-glycero-3-phospho-(1D-myo-inositol-4,5-bisphosphate) + H2O = 1D-myo-inositol 1,4,5-trisphosphate + a 1,2-diacyl-sn-glycerol + H(+)</text>
        <dbReference type="Rhea" id="RHEA:33179"/>
        <dbReference type="ChEBI" id="CHEBI:15377"/>
        <dbReference type="ChEBI" id="CHEBI:15378"/>
        <dbReference type="ChEBI" id="CHEBI:17815"/>
        <dbReference type="ChEBI" id="CHEBI:58456"/>
        <dbReference type="ChEBI" id="CHEBI:203600"/>
        <dbReference type="EC" id="3.1.4.11"/>
    </reaction>
</comment>
<dbReference type="InterPro" id="IPR000008">
    <property type="entry name" value="C2_dom"/>
</dbReference>
<dbReference type="InterPro" id="IPR001192">
    <property type="entry name" value="PI-PLC_fam"/>
</dbReference>
<accession>A0AAV9PJF2</accession>
<keyword evidence="2 7" id="KW-0378">Hydrolase</keyword>
<keyword evidence="4 7" id="KW-0443">Lipid metabolism</keyword>
<keyword evidence="5" id="KW-0807">Transducer</keyword>
<feature type="region of interest" description="Disordered" evidence="8">
    <location>
        <begin position="576"/>
        <end position="596"/>
    </location>
</feature>
<dbReference type="Pfam" id="PF00388">
    <property type="entry name" value="PI-PLC-X"/>
    <property type="match status" value="1"/>
</dbReference>
<dbReference type="InterPro" id="IPR017946">
    <property type="entry name" value="PLC-like_Pdiesterase_TIM-brl"/>
</dbReference>
<evidence type="ECO:0000256" key="6">
    <source>
        <dbReference type="ARBA" id="ARBA00059664"/>
    </source>
</evidence>
<dbReference type="Pfam" id="PF00387">
    <property type="entry name" value="PI-PLC-Y"/>
    <property type="match status" value="1"/>
</dbReference>
<dbReference type="Gene3D" id="2.60.40.150">
    <property type="entry name" value="C2 domain"/>
    <property type="match status" value="1"/>
</dbReference>
<dbReference type="SMART" id="SM00239">
    <property type="entry name" value="C2"/>
    <property type="match status" value="1"/>
</dbReference>
<gene>
    <name evidence="11" type="primary">PLCB4</name>
    <name evidence="11" type="ORF">LTR77_001188</name>
</gene>
<dbReference type="InterPro" id="IPR000909">
    <property type="entry name" value="PLipase_C_PInositol-sp_X_dom"/>
</dbReference>
<feature type="domain" description="C2" evidence="9">
    <location>
        <begin position="435"/>
        <end position="576"/>
    </location>
</feature>
<feature type="region of interest" description="Disordered" evidence="8">
    <location>
        <begin position="290"/>
        <end position="315"/>
    </location>
</feature>
<dbReference type="PROSITE" id="PS50008">
    <property type="entry name" value="PIPLC_Y_DOMAIN"/>
    <property type="match status" value="1"/>
</dbReference>
<dbReference type="InterPro" id="IPR001711">
    <property type="entry name" value="PLipase_C_Pinositol-sp_Y"/>
</dbReference>
<evidence type="ECO:0000313" key="11">
    <source>
        <dbReference type="EMBL" id="KAK5174108.1"/>
    </source>
</evidence>
<dbReference type="GO" id="GO:0051209">
    <property type="term" value="P:release of sequestered calcium ion into cytosol"/>
    <property type="evidence" value="ECO:0007669"/>
    <property type="project" value="TreeGrafter"/>
</dbReference>
<dbReference type="SUPFAM" id="SSF49562">
    <property type="entry name" value="C2 domain (Calcium/lipid-binding domain, CaLB)"/>
    <property type="match status" value="1"/>
</dbReference>
<evidence type="ECO:0000259" key="10">
    <source>
        <dbReference type="PROSITE" id="PS50008"/>
    </source>
</evidence>
<evidence type="ECO:0000256" key="2">
    <source>
        <dbReference type="ARBA" id="ARBA00022801"/>
    </source>
</evidence>
<dbReference type="PRINTS" id="PR00390">
    <property type="entry name" value="PHPHLIPASEC"/>
</dbReference>
<dbReference type="SUPFAM" id="SSF51695">
    <property type="entry name" value="PLC-like phosphodiesterases"/>
    <property type="match status" value="1"/>
</dbReference>
<proteinExistence type="predicted"/>
<dbReference type="GeneID" id="89922536"/>
<evidence type="ECO:0000256" key="4">
    <source>
        <dbReference type="ARBA" id="ARBA00023098"/>
    </source>
</evidence>
<reference evidence="11 12" key="1">
    <citation type="submission" date="2023-08" db="EMBL/GenBank/DDBJ databases">
        <title>Black Yeasts Isolated from many extreme environments.</title>
        <authorList>
            <person name="Coleine C."/>
            <person name="Stajich J.E."/>
            <person name="Selbmann L."/>
        </authorList>
    </citation>
    <scope>NUCLEOTIDE SEQUENCE [LARGE SCALE GENOMIC DNA]</scope>
    <source>
        <strain evidence="11 12">CCFEE 5935</strain>
    </source>
</reference>
<evidence type="ECO:0000259" key="9">
    <source>
        <dbReference type="PROSITE" id="PS50004"/>
    </source>
</evidence>
<comment type="function">
    <text evidence="6">The production of the second messenger molecules diacylglycerol (DAG) and inositol 1,4,5-trisphosphate (IP3) is mediated by activated phosphatidylinositol-specific phospholipase C enzymes.</text>
</comment>
<dbReference type="PROSITE" id="PS50007">
    <property type="entry name" value="PIPLC_X_DOMAIN"/>
    <property type="match status" value="1"/>
</dbReference>
<keyword evidence="12" id="KW-1185">Reference proteome</keyword>
<dbReference type="EC" id="3.1.4.11" evidence="7"/>
<sequence>MTSETSPQCSEAVLKHLKSKFEEQQKATPSRETFDKFLKKATDPKASTALPIKVDTGHPLSHYFISSSHNTYLTGNQLWSKASVDPYKDVLARGCRCIEVDVWDGGSPSNSSSDSEDSGEQGNNGGSDVSKLTGLVKKGLSRIRSASSASGTKDSMPPEAATDATSADDSGKSGNNENLRPAPWRTSSGREEPRVLHGYTATKEIPFRRVCEVIRDYAFVNSELPLIVSLEVHCNHDQQEIMVELMNDYWKDFLVPIPKDFSDHTPLPALSSLKKKILVKVKFSPGKKSSQKTALLRKSSKGSVDNDSDEDEGQIEATKKGKIIDALSSLGIYVRACHFEALDQPEAQIPTHVFALSEKKLISLQEENKNGLWKHNLSYLMRAYPKGTRVRSSNLDPAPFWRQGIQMVALNWQQINAAMMMNDAMFADTDGWVLKPAGYRMTKKQDAPPEIKRYTYDFSMQVLAAQNLDADAKGTPNVFVKCELHVGSNDGGSIPNDGKNKGGEWKCSSAVRHSKDPDFAGDTLEFSGIAGVVPELSFVRVKVMDDDAFQKDRLIGWACFRFDRFPQGLRLVPLKGPDSKPTGSSLLVDSRLAQKE</sequence>
<evidence type="ECO:0000256" key="1">
    <source>
        <dbReference type="ARBA" id="ARBA00001195"/>
    </source>
</evidence>
<dbReference type="EMBL" id="JAVRRT010000002">
    <property type="protein sequence ID" value="KAK5174108.1"/>
    <property type="molecule type" value="Genomic_DNA"/>
</dbReference>
<name>A0AAV9PJF2_9PEZI</name>
<feature type="compositionally biased region" description="Low complexity" evidence="8">
    <location>
        <begin position="104"/>
        <end position="113"/>
    </location>
</feature>
<organism evidence="11 12">
    <name type="scientific">Saxophila tyrrhenica</name>
    <dbReference type="NCBI Taxonomy" id="1690608"/>
    <lineage>
        <taxon>Eukaryota</taxon>
        <taxon>Fungi</taxon>
        <taxon>Dikarya</taxon>
        <taxon>Ascomycota</taxon>
        <taxon>Pezizomycotina</taxon>
        <taxon>Dothideomycetes</taxon>
        <taxon>Dothideomycetidae</taxon>
        <taxon>Mycosphaerellales</taxon>
        <taxon>Extremaceae</taxon>
        <taxon>Saxophila</taxon>
    </lineage>
</organism>
<dbReference type="InterPro" id="IPR035892">
    <property type="entry name" value="C2_domain_sf"/>
</dbReference>
<feature type="region of interest" description="Disordered" evidence="8">
    <location>
        <begin position="103"/>
        <end position="195"/>
    </location>
</feature>
<dbReference type="GO" id="GO:0016042">
    <property type="term" value="P:lipid catabolic process"/>
    <property type="evidence" value="ECO:0007669"/>
    <property type="project" value="UniProtKB-KW"/>
</dbReference>
<evidence type="ECO:0000256" key="7">
    <source>
        <dbReference type="RuleBase" id="RU361133"/>
    </source>
</evidence>
<dbReference type="PROSITE" id="PS50004">
    <property type="entry name" value="C2"/>
    <property type="match status" value="1"/>
</dbReference>
<feature type="compositionally biased region" description="Polar residues" evidence="8">
    <location>
        <begin position="144"/>
        <end position="153"/>
    </location>
</feature>
<evidence type="ECO:0000313" key="12">
    <source>
        <dbReference type="Proteomes" id="UP001337655"/>
    </source>
</evidence>
<dbReference type="AlphaFoldDB" id="A0AAV9PJF2"/>
<dbReference type="PANTHER" id="PTHR10336:SF82">
    <property type="entry name" value="PHOSPHOINOSITIDE PHOSPHOLIPASE C"/>
    <property type="match status" value="1"/>
</dbReference>
<feature type="domain" description="PI-PLC Y-box" evidence="10">
    <location>
        <begin position="327"/>
        <end position="440"/>
    </location>
</feature>
<dbReference type="Proteomes" id="UP001337655">
    <property type="component" value="Unassembled WGS sequence"/>
</dbReference>
<evidence type="ECO:0000256" key="8">
    <source>
        <dbReference type="SAM" id="MobiDB-lite"/>
    </source>
</evidence>
<dbReference type="RefSeq" id="XP_064662777.1">
    <property type="nucleotide sequence ID" value="XM_064798450.1"/>
</dbReference>
<dbReference type="SMART" id="SM00148">
    <property type="entry name" value="PLCXc"/>
    <property type="match status" value="1"/>
</dbReference>
<evidence type="ECO:0000256" key="3">
    <source>
        <dbReference type="ARBA" id="ARBA00022963"/>
    </source>
</evidence>
<dbReference type="GO" id="GO:0004435">
    <property type="term" value="F:phosphatidylinositol-4,5-bisphosphate phospholipase C activity"/>
    <property type="evidence" value="ECO:0007669"/>
    <property type="project" value="UniProtKB-EC"/>
</dbReference>
<keyword evidence="3 7" id="KW-0442">Lipid degradation</keyword>
<protein>
    <recommendedName>
        <fullName evidence="7">Phosphoinositide phospholipase C</fullName>
        <ecNumber evidence="7">3.1.4.11</ecNumber>
    </recommendedName>
</protein>
<dbReference type="SMART" id="SM00149">
    <property type="entry name" value="PLCYc"/>
    <property type="match status" value="1"/>
</dbReference>
<evidence type="ECO:0000256" key="5">
    <source>
        <dbReference type="ARBA" id="ARBA00023224"/>
    </source>
</evidence>
<dbReference type="GO" id="GO:0048015">
    <property type="term" value="P:phosphatidylinositol-mediated signaling"/>
    <property type="evidence" value="ECO:0007669"/>
    <property type="project" value="TreeGrafter"/>
</dbReference>
<dbReference type="FunFam" id="3.20.20.190:FF:000039">
    <property type="entry name" value="Phosphoinositide phospholipase C"/>
    <property type="match status" value="1"/>
</dbReference>
<dbReference type="CDD" id="cd00275">
    <property type="entry name" value="C2_PLC_like"/>
    <property type="match status" value="1"/>
</dbReference>